<comment type="function">
    <text evidence="11">DNA polymerase III is a complex, multichain enzyme responsible for most of the replicative synthesis in bacteria. This DNA polymerase also exhibits 3' to 5' exonuclease activity.</text>
</comment>
<dbReference type="NCBIfam" id="NF011531">
    <property type="entry name" value="PRK14971.1"/>
    <property type="match status" value="1"/>
</dbReference>
<keyword evidence="8 11" id="KW-0067">ATP-binding</keyword>
<evidence type="ECO:0000256" key="5">
    <source>
        <dbReference type="ARBA" id="ARBA00022723"/>
    </source>
</evidence>
<organism evidence="14 15">
    <name type="scientific">Porphyromonas pasteri</name>
    <dbReference type="NCBI Taxonomy" id="1583331"/>
    <lineage>
        <taxon>Bacteria</taxon>
        <taxon>Pseudomonadati</taxon>
        <taxon>Bacteroidota</taxon>
        <taxon>Bacteroidia</taxon>
        <taxon>Bacteroidales</taxon>
        <taxon>Porphyromonadaceae</taxon>
        <taxon>Porphyromonas</taxon>
    </lineage>
</organism>
<sequence>MTEHYVVSARKYRPDTFRSIVGQEAMASTLRTAVRSGKLSHAYLFCGPRGVGKTTAARVLARTINCENLSAEGEACGQCESCKAFEEQRSFNIFELDAASNNSVEDIRQLTEQVQMPPALGRYKVYIIDEVHMLSAAAFNAFLKTLEEPPSYAIFILATTEKHKILPTILSRCQIYDFKRITVQDITRHLRYVADSEGIDAEETALGLIAEKADGGMRDALSMFDRIASFAGGHITYQHALESLNVLDYTYFIRIFELFLSGDHRSVLLLLDELMGKGFEGQTILTGLSAFVRDLLVAQHPDTLQLLEKPDAVAASYATIAQQCIPASLFAALKTLVQADQQYRGATNKRLLVELSFLSMVPLFKRDSDLNLPAAPAPAAPPTATPQVAPQTPPATTPPASPAPKAQTAPVAAPAPQAAPNPAPAAMTPPPAAAEPTPAPAPAAPATAASATPPAPAPPSSAPKRLFGARRRADAPSEATSTAPAEAPAPIEDKDFTEDDLQRAWVRFVEQELTPSQILYRNILRPELPKLLDGVQAEISLPPGEAIHTTVMEVYPQLVEFLRTTLQNRKFNLVLREKTVEEQAKIVLTQEDRFNQLAEINPEVRKLKEALGLRFS</sequence>
<dbReference type="Gene3D" id="1.20.272.10">
    <property type="match status" value="1"/>
</dbReference>
<evidence type="ECO:0000256" key="3">
    <source>
        <dbReference type="ARBA" id="ARBA00022695"/>
    </source>
</evidence>
<keyword evidence="4 11" id="KW-0235">DNA replication</keyword>
<dbReference type="SMART" id="SM00382">
    <property type="entry name" value="AAA"/>
    <property type="match status" value="1"/>
</dbReference>
<dbReference type="InterPro" id="IPR027417">
    <property type="entry name" value="P-loop_NTPase"/>
</dbReference>
<feature type="compositionally biased region" description="Low complexity" evidence="12">
    <location>
        <begin position="403"/>
        <end position="416"/>
    </location>
</feature>
<dbReference type="Pfam" id="PF13177">
    <property type="entry name" value="DNA_pol3_delta2"/>
    <property type="match status" value="1"/>
</dbReference>
<dbReference type="PRINTS" id="PR00300">
    <property type="entry name" value="CLPPROTEASEA"/>
</dbReference>
<evidence type="ECO:0000256" key="12">
    <source>
        <dbReference type="SAM" id="MobiDB-lite"/>
    </source>
</evidence>
<dbReference type="PANTHER" id="PTHR11669:SF0">
    <property type="entry name" value="PROTEIN STICHEL-LIKE 2"/>
    <property type="match status" value="1"/>
</dbReference>
<keyword evidence="15" id="KW-1185">Reference proteome</keyword>
<dbReference type="Gene3D" id="3.40.50.300">
    <property type="entry name" value="P-loop containing nucleotide triphosphate hydrolases"/>
    <property type="match status" value="1"/>
</dbReference>
<dbReference type="NCBIfam" id="TIGR02397">
    <property type="entry name" value="dnaX_nterm"/>
    <property type="match status" value="1"/>
</dbReference>
<evidence type="ECO:0000313" key="14">
    <source>
        <dbReference type="EMBL" id="GGM58112.1"/>
    </source>
</evidence>
<evidence type="ECO:0000259" key="13">
    <source>
        <dbReference type="SMART" id="SM00382"/>
    </source>
</evidence>
<dbReference type="Proteomes" id="UP000653477">
    <property type="component" value="Unassembled WGS sequence"/>
</dbReference>
<evidence type="ECO:0000256" key="10">
    <source>
        <dbReference type="ARBA" id="ARBA00049244"/>
    </source>
</evidence>
<dbReference type="SUPFAM" id="SSF52540">
    <property type="entry name" value="P-loop containing nucleoside triphosphate hydrolases"/>
    <property type="match status" value="1"/>
</dbReference>
<comment type="catalytic activity">
    <reaction evidence="10 11">
        <text>DNA(n) + a 2'-deoxyribonucleoside 5'-triphosphate = DNA(n+1) + diphosphate</text>
        <dbReference type="Rhea" id="RHEA:22508"/>
        <dbReference type="Rhea" id="RHEA-COMP:17339"/>
        <dbReference type="Rhea" id="RHEA-COMP:17340"/>
        <dbReference type="ChEBI" id="CHEBI:33019"/>
        <dbReference type="ChEBI" id="CHEBI:61560"/>
        <dbReference type="ChEBI" id="CHEBI:173112"/>
        <dbReference type="EC" id="2.7.7.7"/>
    </reaction>
</comment>
<evidence type="ECO:0000256" key="11">
    <source>
        <dbReference type="RuleBase" id="RU364063"/>
    </source>
</evidence>
<comment type="subunit">
    <text evidence="11">DNA polymerase III contains a core (composed of alpha, epsilon and theta chains) that associates with a tau subunit. This core dimerizes to form the POLIII' complex. PolIII' associates with the gamma complex (composed of gamma, delta, delta', psi and chi chains) and with the beta chain to form the complete DNA polymerase III complex.</text>
</comment>
<dbReference type="Gene3D" id="1.10.8.60">
    <property type="match status" value="1"/>
</dbReference>
<dbReference type="InterPro" id="IPR008921">
    <property type="entry name" value="DNA_pol3_clamp-load_cplx_C"/>
</dbReference>
<keyword evidence="6 11" id="KW-0547">Nucleotide-binding</keyword>
<evidence type="ECO:0000256" key="4">
    <source>
        <dbReference type="ARBA" id="ARBA00022705"/>
    </source>
</evidence>
<feature type="region of interest" description="Disordered" evidence="12">
    <location>
        <begin position="374"/>
        <end position="493"/>
    </location>
</feature>
<dbReference type="SUPFAM" id="SSF48019">
    <property type="entry name" value="post-AAA+ oligomerization domain-like"/>
    <property type="match status" value="1"/>
</dbReference>
<dbReference type="RefSeq" id="WP_188808516.1">
    <property type="nucleotide sequence ID" value="NZ_BMPU01000006.1"/>
</dbReference>
<comment type="caution">
    <text evidence="14">The sequence shown here is derived from an EMBL/GenBank/DDBJ whole genome shotgun (WGS) entry which is preliminary data.</text>
</comment>
<reference evidence="15" key="1">
    <citation type="journal article" date="2019" name="Int. J. Syst. Evol. Microbiol.">
        <title>The Global Catalogue of Microorganisms (GCM) 10K type strain sequencing project: providing services to taxonomists for standard genome sequencing and annotation.</title>
        <authorList>
            <consortium name="The Broad Institute Genomics Platform"/>
            <consortium name="The Broad Institute Genome Sequencing Center for Infectious Disease"/>
            <person name="Wu L."/>
            <person name="Ma J."/>
        </authorList>
    </citation>
    <scope>NUCLEOTIDE SEQUENCE [LARGE SCALE GENOMIC DNA]</scope>
    <source>
        <strain evidence="15">JCM 30531</strain>
    </source>
</reference>
<feature type="compositionally biased region" description="Pro residues" evidence="12">
    <location>
        <begin position="417"/>
        <end position="443"/>
    </location>
</feature>
<dbReference type="EMBL" id="BMPU01000006">
    <property type="protein sequence ID" value="GGM58112.1"/>
    <property type="molecule type" value="Genomic_DNA"/>
</dbReference>
<name>A0ABQ2HAV8_9PORP</name>
<evidence type="ECO:0000256" key="2">
    <source>
        <dbReference type="ARBA" id="ARBA00022679"/>
    </source>
</evidence>
<dbReference type="EC" id="2.7.7.7" evidence="11"/>
<accession>A0ABQ2HAV8</accession>
<keyword evidence="5" id="KW-0479">Metal-binding</keyword>
<dbReference type="InterPro" id="IPR050238">
    <property type="entry name" value="DNA_Rep/Repair_Clamp_Loader"/>
</dbReference>
<feature type="compositionally biased region" description="Pro residues" evidence="12">
    <location>
        <begin position="391"/>
        <end position="402"/>
    </location>
</feature>
<dbReference type="InterPro" id="IPR022754">
    <property type="entry name" value="DNA_pol_III_gamma-3"/>
</dbReference>
<dbReference type="CDD" id="cd00009">
    <property type="entry name" value="AAA"/>
    <property type="match status" value="1"/>
</dbReference>
<dbReference type="Pfam" id="PF22608">
    <property type="entry name" value="DNAX_ATPase_lid"/>
    <property type="match status" value="1"/>
</dbReference>
<keyword evidence="2 11" id="KW-0808">Transferase</keyword>
<feature type="compositionally biased region" description="Low complexity" evidence="12">
    <location>
        <begin position="476"/>
        <end position="490"/>
    </location>
</feature>
<gene>
    <name evidence="11" type="primary">dnaX</name>
    <name evidence="14" type="ORF">GCM10007088_16280</name>
</gene>
<evidence type="ECO:0000313" key="15">
    <source>
        <dbReference type="Proteomes" id="UP000653477"/>
    </source>
</evidence>
<dbReference type="Pfam" id="PF12169">
    <property type="entry name" value="DNA_pol3_gamma3"/>
    <property type="match status" value="1"/>
</dbReference>
<feature type="compositionally biased region" description="Pro residues" evidence="12">
    <location>
        <begin position="375"/>
        <end position="384"/>
    </location>
</feature>
<evidence type="ECO:0000256" key="9">
    <source>
        <dbReference type="ARBA" id="ARBA00022932"/>
    </source>
</evidence>
<dbReference type="PANTHER" id="PTHR11669">
    <property type="entry name" value="REPLICATION FACTOR C / DNA POLYMERASE III GAMMA-TAU SUBUNIT"/>
    <property type="match status" value="1"/>
</dbReference>
<dbReference type="InterPro" id="IPR003593">
    <property type="entry name" value="AAA+_ATPase"/>
</dbReference>
<keyword evidence="9 11" id="KW-0239">DNA-directed DNA polymerase</keyword>
<evidence type="ECO:0000256" key="7">
    <source>
        <dbReference type="ARBA" id="ARBA00022833"/>
    </source>
</evidence>
<keyword evidence="3 11" id="KW-0548">Nucleotidyltransferase</keyword>
<dbReference type="InterPro" id="IPR012763">
    <property type="entry name" value="DNA_pol_III_sug/sutau_N"/>
</dbReference>
<dbReference type="CDD" id="cd18137">
    <property type="entry name" value="HLD_clamp_pol_III_gamma_tau"/>
    <property type="match status" value="1"/>
</dbReference>
<dbReference type="NCBIfam" id="NF004046">
    <property type="entry name" value="PRK05563.1"/>
    <property type="match status" value="1"/>
</dbReference>
<evidence type="ECO:0000256" key="8">
    <source>
        <dbReference type="ARBA" id="ARBA00022840"/>
    </source>
</evidence>
<proteinExistence type="inferred from homology"/>
<comment type="similarity">
    <text evidence="1 11">Belongs to the DnaX/STICHEL family.</text>
</comment>
<feature type="domain" description="AAA+ ATPase" evidence="13">
    <location>
        <begin position="39"/>
        <end position="182"/>
    </location>
</feature>
<dbReference type="InterPro" id="IPR001270">
    <property type="entry name" value="ClpA/B"/>
</dbReference>
<keyword evidence="7" id="KW-0862">Zinc</keyword>
<dbReference type="InterPro" id="IPR045085">
    <property type="entry name" value="HLD_clamp_pol_III_gamma_tau"/>
</dbReference>
<evidence type="ECO:0000256" key="1">
    <source>
        <dbReference type="ARBA" id="ARBA00006360"/>
    </source>
</evidence>
<protein>
    <recommendedName>
        <fullName evidence="11">DNA polymerase III subunit gamma/tau</fullName>
        <ecNumber evidence="11">2.7.7.7</ecNumber>
    </recommendedName>
</protein>
<evidence type="ECO:0000256" key="6">
    <source>
        <dbReference type="ARBA" id="ARBA00022741"/>
    </source>
</evidence>